<comment type="subcellular location">
    <subcellularLocation>
        <location evidence="1">Cell projection</location>
        <location evidence="1">Cilium</location>
    </subcellularLocation>
</comment>
<keyword evidence="2 4" id="KW-0175">Coiled coil</keyword>
<dbReference type="GO" id="GO:0036064">
    <property type="term" value="C:ciliary basal body"/>
    <property type="evidence" value="ECO:0007669"/>
    <property type="project" value="TreeGrafter"/>
</dbReference>
<gene>
    <name evidence="7" type="ORF">STCU_06807</name>
</gene>
<dbReference type="InterPro" id="IPR051885">
    <property type="entry name" value="CC_CF"/>
</dbReference>
<reference evidence="7 8" key="1">
    <citation type="journal article" date="2013" name="PLoS ONE">
        <title>Predicting the Proteins of Angomonas deanei, Strigomonas culicis and Their Respective Endosymbionts Reveals New Aspects of the Trypanosomatidae Family.</title>
        <authorList>
            <person name="Motta M.C."/>
            <person name="Martins A.C."/>
            <person name="de Souza S.S."/>
            <person name="Catta-Preta C.M."/>
            <person name="Silva R."/>
            <person name="Klein C.C."/>
            <person name="de Almeida L.G."/>
            <person name="de Lima Cunha O."/>
            <person name="Ciapina L.P."/>
            <person name="Brocchi M."/>
            <person name="Colabardini A.C."/>
            <person name="de Araujo Lima B."/>
            <person name="Machado C.R."/>
            <person name="de Almeida Soares C.M."/>
            <person name="Probst C.M."/>
            <person name="de Menezes C.B."/>
            <person name="Thompson C.E."/>
            <person name="Bartholomeu D.C."/>
            <person name="Gradia D.F."/>
            <person name="Pavoni D.P."/>
            <person name="Grisard E.C."/>
            <person name="Fantinatti-Garboggini F."/>
            <person name="Marchini F.K."/>
            <person name="Rodrigues-Luiz G.F."/>
            <person name="Wagner G."/>
            <person name="Goldman G.H."/>
            <person name="Fietto J.L."/>
            <person name="Elias M.C."/>
            <person name="Goldman M.H."/>
            <person name="Sagot M.F."/>
            <person name="Pereira M."/>
            <person name="Stoco P.H."/>
            <person name="de Mendonca-Neto R.P."/>
            <person name="Teixeira S.M."/>
            <person name="Maciel T.E."/>
            <person name="de Oliveira Mendes T.A."/>
            <person name="Urmenyi T.P."/>
            <person name="de Souza W."/>
            <person name="Schenkman S."/>
            <person name="de Vasconcelos A.T."/>
        </authorList>
    </citation>
    <scope>NUCLEOTIDE SEQUENCE [LARGE SCALE GENOMIC DNA]</scope>
</reference>
<evidence type="ECO:0000313" key="7">
    <source>
        <dbReference type="EMBL" id="EPY25171.1"/>
    </source>
</evidence>
<evidence type="ECO:0000259" key="6">
    <source>
        <dbReference type="Pfam" id="PF13870"/>
    </source>
</evidence>
<sequence>MKSEEEIQRSNEPAAALKAALVIQHHWRHYRQRREDLQEVENFHPTDFTASGTTHSDEGDEEDSEMLNLTPEERRQVLVDEYRRLTTERESLVEQNLAYQRIMARHLAEKRSRKGETDVPLITSEAVQQYWGLVRQLAEERTHMDVKKRAAEEELERMREYNEETINEALMQDHNFREYMRDIAGSASFMRSSKGIPEEEVQAFLDKEEEQRCRIRTARIRYIQLVNFAKRIHHAMVEKDRQNKNSGMYLIDFEQLKIENTNLSEKIEERNEDISKLRRKVTTTIHVLTHMKEKSEFMKSENEQLRRQVTLTDDELGGVRDQLAQTKKRRDGFASSTVKMKEKMPLVGPDDLLLDYEKRKDDINKARVRVVELTKKHGELSEYIRKQQPVIENLKRAISNYPTVKLLLSCSVLWDPKERKRDCRRK</sequence>
<dbReference type="AlphaFoldDB" id="S9VDS3"/>
<dbReference type="Proteomes" id="UP000015354">
    <property type="component" value="Unassembled WGS sequence"/>
</dbReference>
<feature type="domain" description="CCDC113/CCDC96 coiled-coil" evidence="6">
    <location>
        <begin position="210"/>
        <end position="385"/>
    </location>
</feature>
<feature type="coiled-coil region" evidence="4">
    <location>
        <begin position="253"/>
        <end position="308"/>
    </location>
</feature>
<dbReference type="OrthoDB" id="10254794at2759"/>
<protein>
    <recommendedName>
        <fullName evidence="6">CCDC113/CCDC96 coiled-coil domain-containing protein</fullName>
    </recommendedName>
</protein>
<name>S9VDS3_9TRYP</name>
<evidence type="ECO:0000256" key="5">
    <source>
        <dbReference type="SAM" id="MobiDB-lite"/>
    </source>
</evidence>
<evidence type="ECO:0000256" key="1">
    <source>
        <dbReference type="ARBA" id="ARBA00004138"/>
    </source>
</evidence>
<accession>S9VDS3</accession>
<dbReference type="GO" id="GO:0060271">
    <property type="term" value="P:cilium assembly"/>
    <property type="evidence" value="ECO:0007669"/>
    <property type="project" value="TreeGrafter"/>
</dbReference>
<dbReference type="GO" id="GO:0005930">
    <property type="term" value="C:axoneme"/>
    <property type="evidence" value="ECO:0007669"/>
    <property type="project" value="TreeGrafter"/>
</dbReference>
<organism evidence="7 8">
    <name type="scientific">Strigomonas culicis</name>
    <dbReference type="NCBI Taxonomy" id="28005"/>
    <lineage>
        <taxon>Eukaryota</taxon>
        <taxon>Discoba</taxon>
        <taxon>Euglenozoa</taxon>
        <taxon>Kinetoplastea</taxon>
        <taxon>Metakinetoplastina</taxon>
        <taxon>Trypanosomatida</taxon>
        <taxon>Trypanosomatidae</taxon>
        <taxon>Strigomonadinae</taxon>
        <taxon>Strigomonas</taxon>
    </lineage>
</organism>
<proteinExistence type="predicted"/>
<dbReference type="PANTHER" id="PTHR15654">
    <property type="entry name" value="COILED-COIL DOMAIN-CONTAINING PROTEIN 113-RELATED"/>
    <property type="match status" value="1"/>
</dbReference>
<keyword evidence="3" id="KW-0966">Cell projection</keyword>
<feature type="coiled-coil region" evidence="4">
    <location>
        <begin position="134"/>
        <end position="168"/>
    </location>
</feature>
<dbReference type="InterPro" id="IPR025254">
    <property type="entry name" value="CCDC113/CCDC96_CC"/>
</dbReference>
<keyword evidence="8" id="KW-1185">Reference proteome</keyword>
<feature type="region of interest" description="Disordered" evidence="5">
    <location>
        <begin position="42"/>
        <end position="66"/>
    </location>
</feature>
<evidence type="ECO:0000256" key="2">
    <source>
        <dbReference type="ARBA" id="ARBA00023054"/>
    </source>
</evidence>
<comment type="caution">
    <text evidence="7">The sequence shown here is derived from an EMBL/GenBank/DDBJ whole genome shotgun (WGS) entry which is preliminary data.</text>
</comment>
<evidence type="ECO:0000256" key="4">
    <source>
        <dbReference type="SAM" id="Coils"/>
    </source>
</evidence>
<dbReference type="PANTHER" id="PTHR15654:SF1">
    <property type="entry name" value="COILED-COIL DOMAIN-CONTAINING PROTEIN 96"/>
    <property type="match status" value="1"/>
</dbReference>
<dbReference type="EMBL" id="ATMH01006807">
    <property type="protein sequence ID" value="EPY25171.1"/>
    <property type="molecule type" value="Genomic_DNA"/>
</dbReference>
<evidence type="ECO:0000313" key="8">
    <source>
        <dbReference type="Proteomes" id="UP000015354"/>
    </source>
</evidence>
<dbReference type="Pfam" id="PF13870">
    <property type="entry name" value="CCDC113_CCDC96_CC"/>
    <property type="match status" value="1"/>
</dbReference>
<evidence type="ECO:0000256" key="3">
    <source>
        <dbReference type="ARBA" id="ARBA00023273"/>
    </source>
</evidence>